<comment type="similarity">
    <text evidence="2 7">Belongs to the DedA family.</text>
</comment>
<organism evidence="10 11">
    <name type="scientific">Streptomyces bauhiniae</name>
    <dbReference type="NCBI Taxonomy" id="2340725"/>
    <lineage>
        <taxon>Bacteria</taxon>
        <taxon>Bacillati</taxon>
        <taxon>Actinomycetota</taxon>
        <taxon>Actinomycetes</taxon>
        <taxon>Kitasatosporales</taxon>
        <taxon>Streptomycetaceae</taxon>
        <taxon>Streptomyces</taxon>
    </lineage>
</organism>
<dbReference type="InterPro" id="IPR032818">
    <property type="entry name" value="DedA-like"/>
</dbReference>
<keyword evidence="4 7" id="KW-0812">Transmembrane</keyword>
<sequence length="218" mass="22476">MNTLTHALAHVPPLGAYALVAAAILAESVLLLGAFIPTLTLLLTAGALARAGQLHLVVVIAVASCAVVAGDLLAHRTGRGLGGRLRTSVLGRRLPATAWQRAETLTARRGGQAVFVARFLPVVRTLAPHLAGAARVPYRHIAPYSVAAAPLWAGAETATGYAATASLQHALTLGAPALAVSAACVATAAMLYRRTHRTRPRPPRAPSRPSPGNSPTTR</sequence>
<evidence type="ECO:0000313" key="11">
    <source>
        <dbReference type="Proteomes" id="UP000470520"/>
    </source>
</evidence>
<evidence type="ECO:0000256" key="4">
    <source>
        <dbReference type="ARBA" id="ARBA00022692"/>
    </source>
</evidence>
<feature type="region of interest" description="Disordered" evidence="8">
    <location>
        <begin position="194"/>
        <end position="218"/>
    </location>
</feature>
<proteinExistence type="inferred from homology"/>
<evidence type="ECO:0000259" key="9">
    <source>
        <dbReference type="Pfam" id="PF09335"/>
    </source>
</evidence>
<evidence type="ECO:0000256" key="5">
    <source>
        <dbReference type="ARBA" id="ARBA00022989"/>
    </source>
</evidence>
<evidence type="ECO:0000256" key="6">
    <source>
        <dbReference type="ARBA" id="ARBA00023136"/>
    </source>
</evidence>
<comment type="caution">
    <text evidence="7">Lacks conserved residue(s) required for the propagation of feature annotation.</text>
</comment>
<dbReference type="PANTHER" id="PTHR30353">
    <property type="entry name" value="INNER MEMBRANE PROTEIN DEDA-RELATED"/>
    <property type="match status" value="1"/>
</dbReference>
<feature type="transmembrane region" description="Helical" evidence="7">
    <location>
        <begin position="54"/>
        <end position="74"/>
    </location>
</feature>
<keyword evidence="3 7" id="KW-1003">Cell membrane</keyword>
<feature type="transmembrane region" description="Helical" evidence="7">
    <location>
        <begin position="173"/>
        <end position="192"/>
    </location>
</feature>
<comment type="subcellular location">
    <subcellularLocation>
        <location evidence="1 7">Cell membrane</location>
        <topology evidence="1 7">Multi-pass membrane protein</topology>
    </subcellularLocation>
</comment>
<comment type="caution">
    <text evidence="10">The sequence shown here is derived from an EMBL/GenBank/DDBJ whole genome shotgun (WGS) entry which is preliminary data.</text>
</comment>
<dbReference type="Pfam" id="PF09335">
    <property type="entry name" value="VTT_dom"/>
    <property type="match status" value="1"/>
</dbReference>
<feature type="domain" description="VTT" evidence="9">
    <location>
        <begin position="36"/>
        <end position="161"/>
    </location>
</feature>
<evidence type="ECO:0000313" key="10">
    <source>
        <dbReference type="EMBL" id="NEB96245.1"/>
    </source>
</evidence>
<dbReference type="RefSeq" id="WP_164195808.1">
    <property type="nucleotide sequence ID" value="NZ_JAAGMR010000356.1"/>
</dbReference>
<evidence type="ECO:0000256" key="1">
    <source>
        <dbReference type="ARBA" id="ARBA00004651"/>
    </source>
</evidence>
<evidence type="ECO:0000256" key="7">
    <source>
        <dbReference type="RuleBase" id="RU367016"/>
    </source>
</evidence>
<dbReference type="InterPro" id="IPR032816">
    <property type="entry name" value="VTT_dom"/>
</dbReference>
<dbReference type="PANTHER" id="PTHR30353:SF0">
    <property type="entry name" value="TRANSMEMBRANE PROTEIN"/>
    <property type="match status" value="1"/>
</dbReference>
<keyword evidence="6 7" id="KW-0472">Membrane</keyword>
<dbReference type="AlphaFoldDB" id="A0A7K3R2D1"/>
<gene>
    <name evidence="10" type="ORF">G3I21_31965</name>
</gene>
<keyword evidence="5 7" id="KW-1133">Transmembrane helix</keyword>
<dbReference type="EMBL" id="JAAGMR010000356">
    <property type="protein sequence ID" value="NEB96245.1"/>
    <property type="molecule type" value="Genomic_DNA"/>
</dbReference>
<dbReference type="GO" id="GO:0005886">
    <property type="term" value="C:plasma membrane"/>
    <property type="evidence" value="ECO:0007669"/>
    <property type="project" value="UniProtKB-SubCell"/>
</dbReference>
<name>A0A7K3R2D1_9ACTN</name>
<evidence type="ECO:0000256" key="8">
    <source>
        <dbReference type="SAM" id="MobiDB-lite"/>
    </source>
</evidence>
<accession>A0A7K3R2D1</accession>
<dbReference type="Proteomes" id="UP000470520">
    <property type="component" value="Unassembled WGS sequence"/>
</dbReference>
<evidence type="ECO:0000256" key="3">
    <source>
        <dbReference type="ARBA" id="ARBA00022475"/>
    </source>
</evidence>
<evidence type="ECO:0000256" key="2">
    <source>
        <dbReference type="ARBA" id="ARBA00010792"/>
    </source>
</evidence>
<reference evidence="10 11" key="1">
    <citation type="submission" date="2020-01" db="EMBL/GenBank/DDBJ databases">
        <title>Insect and environment-associated Actinomycetes.</title>
        <authorList>
            <person name="Currrie C."/>
            <person name="Chevrette M."/>
            <person name="Carlson C."/>
            <person name="Stubbendieck R."/>
            <person name="Wendt-Pienkowski E."/>
        </authorList>
    </citation>
    <scope>NUCLEOTIDE SEQUENCE [LARGE SCALE GENOMIC DNA]</scope>
    <source>
        <strain evidence="10 11">SID7754</strain>
    </source>
</reference>
<feature type="transmembrane region" description="Helical" evidence="7">
    <location>
        <begin position="16"/>
        <end position="42"/>
    </location>
</feature>
<protein>
    <submittedName>
        <fullName evidence="10">DedA family protein</fullName>
    </submittedName>
</protein>